<sequence length="190" mass="23089">MIEKTLINDIEVEYEVVHRKVKNARLEIKTDKIRLVMPLNHFNTTEIIKNHEKWIYNKVVRIKQMQAESENRKLNFDLGEEEFKTMVKELILEFTKDLGVDFNRVFFKKMRSRWGSCSSKKNLNINKYLRFLPNHLIEYVVYHEVAHLVEMSHNKTFWNIIAFKYPDYKQVEDELLIYWLCIKKCLETLE</sequence>
<dbReference type="Pfam" id="PF01863">
    <property type="entry name" value="YgjP-like"/>
    <property type="match status" value="1"/>
</dbReference>
<protein>
    <recommendedName>
        <fullName evidence="1">YgjP-like metallopeptidase domain-containing protein</fullName>
    </recommendedName>
</protein>
<dbReference type="OrthoDB" id="308128at2157"/>
<dbReference type="InterPro" id="IPR002725">
    <property type="entry name" value="YgjP-like_metallopeptidase"/>
</dbReference>
<proteinExistence type="predicted"/>
<dbReference type="KEGG" id="mel:Metbo_0665"/>
<dbReference type="InterPro" id="IPR053136">
    <property type="entry name" value="UTP_pyrophosphatase-like"/>
</dbReference>
<dbReference type="GeneID" id="10277110"/>
<dbReference type="eggNOG" id="arCOG02625">
    <property type="taxonomic scope" value="Archaea"/>
</dbReference>
<accession>F0TAG4</accession>
<dbReference type="EMBL" id="CP002551">
    <property type="protein sequence ID" value="ADZ08916.1"/>
    <property type="molecule type" value="Genomic_DNA"/>
</dbReference>
<dbReference type="HOGENOM" id="CLU_065947_2_2_2"/>
<dbReference type="PANTHER" id="PTHR30399">
    <property type="entry name" value="UNCHARACTERIZED PROTEIN YGJP"/>
    <property type="match status" value="1"/>
</dbReference>
<dbReference type="RefSeq" id="WP_013644267.1">
    <property type="nucleotide sequence ID" value="NC_015216.1"/>
</dbReference>
<gene>
    <name evidence="2" type="ordered locus">Metbo_0665</name>
</gene>
<name>F0TAG4_METLA</name>
<feature type="domain" description="YgjP-like metallopeptidase" evidence="1">
    <location>
        <begin position="77"/>
        <end position="175"/>
    </location>
</feature>
<dbReference type="AlphaFoldDB" id="F0TAG4"/>
<dbReference type="CDD" id="cd07344">
    <property type="entry name" value="M48_yhfN_like"/>
    <property type="match status" value="1"/>
</dbReference>
<evidence type="ECO:0000259" key="1">
    <source>
        <dbReference type="Pfam" id="PF01863"/>
    </source>
</evidence>
<dbReference type="PANTHER" id="PTHR30399:SF1">
    <property type="entry name" value="UTP PYROPHOSPHATASE"/>
    <property type="match status" value="1"/>
</dbReference>
<dbReference type="Proteomes" id="UP000007490">
    <property type="component" value="Chromosome"/>
</dbReference>
<organism evidence="2 3">
    <name type="scientific">Methanobacterium lacus (strain AL-21)</name>
    <dbReference type="NCBI Taxonomy" id="877455"/>
    <lineage>
        <taxon>Archaea</taxon>
        <taxon>Methanobacteriati</taxon>
        <taxon>Methanobacteriota</taxon>
        <taxon>Methanomada group</taxon>
        <taxon>Methanobacteria</taxon>
        <taxon>Methanobacteriales</taxon>
        <taxon>Methanobacteriaceae</taxon>
        <taxon>Methanobacterium</taxon>
    </lineage>
</organism>
<evidence type="ECO:0000313" key="3">
    <source>
        <dbReference type="Proteomes" id="UP000007490"/>
    </source>
</evidence>
<dbReference type="Gene3D" id="3.30.2010.10">
    <property type="entry name" value="Metalloproteases ('zincins'), catalytic domain"/>
    <property type="match status" value="1"/>
</dbReference>
<reference evidence="2 3" key="2">
    <citation type="journal article" date="2014" name="Int. J. Syst. Evol. Microbiol.">
        <title>Methanobacterium paludis sp. nov. and a novel strain of Methanobacterium lacus isolated from northern peatlands.</title>
        <authorList>
            <person name="Cadillo-Quiroz H."/>
            <person name="Brauer S.L."/>
            <person name="Goodson N."/>
            <person name="Yavitt J.B."/>
            <person name="Zinder S.H."/>
        </authorList>
    </citation>
    <scope>NUCLEOTIDE SEQUENCE [LARGE SCALE GENOMIC DNA]</scope>
    <source>
        <strain evidence="2 3">AL-21</strain>
    </source>
</reference>
<evidence type="ECO:0000313" key="2">
    <source>
        <dbReference type="EMBL" id="ADZ08916.1"/>
    </source>
</evidence>
<reference evidence="3" key="1">
    <citation type="submission" date="2011-02" db="EMBL/GenBank/DDBJ databases">
        <title>Complete sequence of Methanobacterium sp. AL-21.</title>
        <authorList>
            <consortium name="US DOE Joint Genome Institute"/>
            <person name="Lucas S."/>
            <person name="Copeland A."/>
            <person name="Lapidus A."/>
            <person name="Cheng J.-F."/>
            <person name="Goodwin L."/>
            <person name="Pitluck S."/>
            <person name="Chertkov O."/>
            <person name="Detter J.C."/>
            <person name="Han C."/>
            <person name="Tapia R."/>
            <person name="Land M."/>
            <person name="Hauser L."/>
            <person name="Kyrpides N."/>
            <person name="Ivanova N."/>
            <person name="Mikhailova N."/>
            <person name="Pagani I."/>
            <person name="Cadillo-Quiroz H."/>
            <person name="Imachi H."/>
            <person name="Zinder S."/>
            <person name="Liu W."/>
            <person name="Woyke T."/>
        </authorList>
    </citation>
    <scope>NUCLEOTIDE SEQUENCE [LARGE SCALE GENOMIC DNA]</scope>
    <source>
        <strain evidence="3">AL-21</strain>
    </source>
</reference>
<dbReference type="STRING" id="877455.Metbo_0665"/>
<keyword evidence="3" id="KW-1185">Reference proteome</keyword>